<comment type="caution">
    <text evidence="2">The sequence shown here is derived from an EMBL/GenBank/DDBJ whole genome shotgun (WGS) entry which is preliminary data.</text>
</comment>
<evidence type="ECO:0000313" key="3">
    <source>
        <dbReference type="Proteomes" id="UP000586254"/>
    </source>
</evidence>
<dbReference type="EMBL" id="JACCKS010000001">
    <property type="protein sequence ID" value="NZA36835.1"/>
    <property type="molecule type" value="Genomic_DNA"/>
</dbReference>
<name>A0A853JJE1_9FIRM</name>
<accession>A0A853JJE1</accession>
<keyword evidence="1" id="KW-0472">Membrane</keyword>
<protein>
    <submittedName>
        <fullName evidence="2">Uncharacterized protein</fullName>
    </submittedName>
</protein>
<dbReference type="Proteomes" id="UP000586254">
    <property type="component" value="Unassembled WGS sequence"/>
</dbReference>
<sequence length="47" mass="5145">MEGLMLEILIALCGTGARLYETAVFFFGVGVITFTGFLILAIKNFDQ</sequence>
<dbReference type="RefSeq" id="WP_177190688.1">
    <property type="nucleotide sequence ID" value="NZ_FOWI01000001.1"/>
</dbReference>
<reference evidence="2 3" key="1">
    <citation type="submission" date="2020-07" db="EMBL/GenBank/DDBJ databases">
        <title>Organ Donor 1.</title>
        <authorList>
            <person name="Marsh A.J."/>
            <person name="Azcarate-Peril M.A."/>
        </authorList>
    </citation>
    <scope>NUCLEOTIDE SEQUENCE [LARGE SCALE GENOMIC DNA]</scope>
    <source>
        <strain evidence="2 3">AMC0717</strain>
    </source>
</reference>
<gene>
    <name evidence="2" type="ORF">H0N91_01450</name>
</gene>
<keyword evidence="1" id="KW-0812">Transmembrane</keyword>
<dbReference type="AlphaFoldDB" id="A0A853JJE1"/>
<proteinExistence type="predicted"/>
<evidence type="ECO:0000313" key="2">
    <source>
        <dbReference type="EMBL" id="NZA36835.1"/>
    </source>
</evidence>
<keyword evidence="1" id="KW-1133">Transmembrane helix</keyword>
<feature type="transmembrane region" description="Helical" evidence="1">
    <location>
        <begin position="24"/>
        <end position="42"/>
    </location>
</feature>
<evidence type="ECO:0000256" key="1">
    <source>
        <dbReference type="SAM" id="Phobius"/>
    </source>
</evidence>
<organism evidence="2 3">
    <name type="scientific">Eubacterium callanderi</name>
    <dbReference type="NCBI Taxonomy" id="53442"/>
    <lineage>
        <taxon>Bacteria</taxon>
        <taxon>Bacillati</taxon>
        <taxon>Bacillota</taxon>
        <taxon>Clostridia</taxon>
        <taxon>Eubacteriales</taxon>
        <taxon>Eubacteriaceae</taxon>
        <taxon>Eubacterium</taxon>
    </lineage>
</organism>